<dbReference type="EMBL" id="JAFJYH010000054">
    <property type="protein sequence ID" value="KAG4422091.1"/>
    <property type="molecule type" value="Genomic_DNA"/>
</dbReference>
<organism evidence="1 2">
    <name type="scientific">Cadophora malorum</name>
    <dbReference type="NCBI Taxonomy" id="108018"/>
    <lineage>
        <taxon>Eukaryota</taxon>
        <taxon>Fungi</taxon>
        <taxon>Dikarya</taxon>
        <taxon>Ascomycota</taxon>
        <taxon>Pezizomycotina</taxon>
        <taxon>Leotiomycetes</taxon>
        <taxon>Helotiales</taxon>
        <taxon>Ploettnerulaceae</taxon>
        <taxon>Cadophora</taxon>
    </lineage>
</organism>
<evidence type="ECO:0000313" key="1">
    <source>
        <dbReference type="EMBL" id="KAG4422091.1"/>
    </source>
</evidence>
<name>A0A8H8BRI0_9HELO</name>
<dbReference type="AlphaFoldDB" id="A0A8H8BRI0"/>
<gene>
    <name evidence="1" type="ORF">IFR04_004718</name>
</gene>
<dbReference type="Proteomes" id="UP000664132">
    <property type="component" value="Unassembled WGS sequence"/>
</dbReference>
<reference evidence="1" key="1">
    <citation type="submission" date="2021-02" db="EMBL/GenBank/DDBJ databases">
        <title>Genome sequence Cadophora malorum strain M34.</title>
        <authorList>
            <person name="Stefanovic E."/>
            <person name="Vu D."/>
            <person name="Scully C."/>
            <person name="Dijksterhuis J."/>
            <person name="Roader J."/>
            <person name="Houbraken J."/>
        </authorList>
    </citation>
    <scope>NUCLEOTIDE SEQUENCE</scope>
    <source>
        <strain evidence="1">M34</strain>
    </source>
</reference>
<proteinExistence type="predicted"/>
<evidence type="ECO:0000313" key="2">
    <source>
        <dbReference type="Proteomes" id="UP000664132"/>
    </source>
</evidence>
<sequence>MSIEVQHIIGESDEVIALLRELPYIRETSPVHIWNDPPHDSPSCYWADWQKLAADGAEAVIAEESVSEIGENLRGMSEMWFVAVPDHVVVLTFGDSHNAYTFLVDTKFGVVHYRESKWIPINPREVIDSKMIYTPSQKGMIPMLQGIFRQHGWASVECGNYRKKECSEAVKAALEKHFPTFEQYD</sequence>
<accession>A0A8H8BRI0</accession>
<dbReference type="OrthoDB" id="5343383at2759"/>
<keyword evidence="2" id="KW-1185">Reference proteome</keyword>
<protein>
    <submittedName>
        <fullName evidence="1">Uncharacterized protein</fullName>
    </submittedName>
</protein>
<comment type="caution">
    <text evidence="1">The sequence shown here is derived from an EMBL/GenBank/DDBJ whole genome shotgun (WGS) entry which is preliminary data.</text>
</comment>